<gene>
    <name evidence="2" type="ORF">BVL67_00017</name>
</gene>
<proteinExistence type="predicted"/>
<accession>A0A3G3LKI7</accession>
<dbReference type="EMBL" id="MH983004">
    <property type="protein sequence ID" value="AYQ93232.1"/>
    <property type="molecule type" value="Genomic_DNA"/>
</dbReference>
<keyword evidence="3" id="KW-1185">Reference proteome</keyword>
<reference evidence="2 3" key="1">
    <citation type="submission" date="2018-09" db="EMBL/GenBank/DDBJ databases">
        <title>Molecular characterization of bacteriophage BH1 orginated from probiotic Lactobacillus rhamnosus Pen.</title>
        <authorList>
            <person name="Jarocki P."/>
            <person name="Podlesny M."/>
            <person name="Komon-Janczara E."/>
            <person name="Kholiavskyi O."/>
            <person name="Targonski Z."/>
        </authorList>
    </citation>
    <scope>NUCLEOTIDE SEQUENCE [LARGE SCALE GENOMIC DNA]</scope>
</reference>
<evidence type="ECO:0000256" key="1">
    <source>
        <dbReference type="SAM" id="MobiDB-lite"/>
    </source>
</evidence>
<feature type="region of interest" description="Disordered" evidence="1">
    <location>
        <begin position="53"/>
        <end position="74"/>
    </location>
</feature>
<name>A0A3G3LKI7_9CAUD</name>
<organism evidence="2 3">
    <name type="scientific">Lactobacillus phage BH1</name>
    <dbReference type="NCBI Taxonomy" id="1932007"/>
    <lineage>
        <taxon>Viruses</taxon>
        <taxon>Duplodnaviria</taxon>
        <taxon>Heunggongvirae</taxon>
        <taxon>Uroviricota</taxon>
        <taxon>Caudoviricetes</taxon>
        <taxon>Behunavirus</taxon>
        <taxon>Behunavirus BH1</taxon>
    </lineage>
</organism>
<evidence type="ECO:0000313" key="2">
    <source>
        <dbReference type="EMBL" id="AYQ93232.1"/>
    </source>
</evidence>
<protein>
    <submittedName>
        <fullName evidence="2">Uncharacterized protein</fullName>
    </submittedName>
</protein>
<evidence type="ECO:0000313" key="3">
    <source>
        <dbReference type="Proteomes" id="UP000274453"/>
    </source>
</evidence>
<sequence length="109" mass="11898">MKIKVWTDSNNRLLHWANADESRPVGPTDEGFEVIEVDDAVGLYENHSSIIDGQVVPDAGYDPDADRPKPEPSEADLANAETMKMVASITMSNAALIKQVATLTKEEKS</sequence>
<dbReference type="Proteomes" id="UP000274453">
    <property type="component" value="Segment"/>
</dbReference>